<keyword evidence="3" id="KW-1185">Reference proteome</keyword>
<dbReference type="Pfam" id="PF10021">
    <property type="entry name" value="PARG_cat_microb"/>
    <property type="match status" value="1"/>
</dbReference>
<evidence type="ECO:0000313" key="3">
    <source>
        <dbReference type="Proteomes" id="UP000277577"/>
    </source>
</evidence>
<name>A0ABY6T577_9GAMM</name>
<reference evidence="2 3" key="1">
    <citation type="submission" date="2018-12" db="EMBL/GenBank/DDBJ databases">
        <authorList>
            <consortium name="Pathogen Informatics"/>
        </authorList>
    </citation>
    <scope>NUCLEOTIDE SEQUENCE [LARGE SCALE GENOMIC DNA]</scope>
    <source>
        <strain evidence="2 3">NCTC11976</strain>
    </source>
</reference>
<protein>
    <submittedName>
        <fullName evidence="2">Uncharacterized protein conserved in bacteria</fullName>
    </submittedName>
</protein>
<dbReference type="RefSeq" id="WP_028382603.1">
    <property type="nucleotide sequence ID" value="NZ_CAAAIT010000005.1"/>
</dbReference>
<sequence length="366" mass="41750">MLLKFFRGKSPSPSQVVEHAAIFSVHEAHKPSLFKGTLSGERWRHESMGKTLSTITDLKKLQELKKIAARNLISWEKKRSEPPPEVEVVYQDWGVTAMEATQKYAKIYSVLNMANSLYPGGASLEGGSAQEENMWHRTTCALSLMDKIVRHDKNYENTFLYTPEGVELVEGRRRMTTEELETLKKRCKEAYSPNACKTFHSDEPRICFRGPEVLLTASMDDFSNNKVSDPDMSFSFLVPTNIFPFRELRSAAPEHFAESHSKAPEVVKEHRDDLRRRIAAQLDTLIIANQPYAMFGAWGCGEFKNEPELIAEIYAEEIEKRASFFHHIMFPIIDTRSQSKNFDIFQKILTGIKLGEDSSPQPSSHI</sequence>
<dbReference type="InterPro" id="IPR043472">
    <property type="entry name" value="Macro_dom-like"/>
</dbReference>
<gene>
    <name evidence="2" type="ORF">NCTC11976_00982</name>
</gene>
<dbReference type="PANTHER" id="PTHR35596">
    <property type="entry name" value="DUF2263 DOMAIN-CONTAINING PROTEIN"/>
    <property type="match status" value="1"/>
</dbReference>
<dbReference type="InterPro" id="IPR019261">
    <property type="entry name" value="PARG_cat_microbial"/>
</dbReference>
<proteinExistence type="predicted"/>
<evidence type="ECO:0000259" key="1">
    <source>
        <dbReference type="Pfam" id="PF10021"/>
    </source>
</evidence>
<dbReference type="Proteomes" id="UP000277577">
    <property type="component" value="Chromosome"/>
</dbReference>
<dbReference type="Gene3D" id="3.40.220.10">
    <property type="entry name" value="Leucine Aminopeptidase, subunit E, domain 1"/>
    <property type="match status" value="1"/>
</dbReference>
<evidence type="ECO:0000313" key="2">
    <source>
        <dbReference type="EMBL" id="VEB34718.1"/>
    </source>
</evidence>
<organism evidence="2 3">
    <name type="scientific">Legionella cherrii</name>
    <dbReference type="NCBI Taxonomy" id="28084"/>
    <lineage>
        <taxon>Bacteria</taxon>
        <taxon>Pseudomonadati</taxon>
        <taxon>Pseudomonadota</taxon>
        <taxon>Gammaproteobacteria</taxon>
        <taxon>Legionellales</taxon>
        <taxon>Legionellaceae</taxon>
        <taxon>Legionella</taxon>
    </lineage>
</organism>
<dbReference type="PANTHER" id="PTHR35596:SF1">
    <property type="entry name" value="MICROBIAL-TYPE PARG CATALYTIC DOMAIN-CONTAINING PROTEIN"/>
    <property type="match status" value="1"/>
</dbReference>
<feature type="domain" description="Microbial-type PARG catalytic" evidence="1">
    <location>
        <begin position="76"/>
        <end position="156"/>
    </location>
</feature>
<accession>A0ABY6T577</accession>
<dbReference type="EMBL" id="LR134173">
    <property type="protein sequence ID" value="VEB34718.1"/>
    <property type="molecule type" value="Genomic_DNA"/>
</dbReference>